<dbReference type="Proteomes" id="UP000299102">
    <property type="component" value="Unassembled WGS sequence"/>
</dbReference>
<name>A0A4C1XPS4_EUMVA</name>
<reference evidence="2 3" key="1">
    <citation type="journal article" date="2019" name="Commun. Biol.">
        <title>The bagworm genome reveals a unique fibroin gene that provides high tensile strength.</title>
        <authorList>
            <person name="Kono N."/>
            <person name="Nakamura H."/>
            <person name="Ohtoshi R."/>
            <person name="Tomita M."/>
            <person name="Numata K."/>
            <person name="Arakawa K."/>
        </authorList>
    </citation>
    <scope>NUCLEOTIDE SEQUENCE [LARGE SCALE GENOMIC DNA]</scope>
</reference>
<proteinExistence type="predicted"/>
<protein>
    <submittedName>
        <fullName evidence="2">Uncharacterized protein</fullName>
    </submittedName>
</protein>
<sequence length="113" mass="12223">MVIAVHEHMLLQRSHQCVAGFKGENKICNTGTSGHRKGKRQSGPPEFSLTGRNPAAKAATSHPCEKVDRVLYAVYSVSLPGTAVCCAVQHMVATSSHTPHSHFRNFLLEGLTT</sequence>
<feature type="region of interest" description="Disordered" evidence="1">
    <location>
        <begin position="29"/>
        <end position="60"/>
    </location>
</feature>
<evidence type="ECO:0000313" key="2">
    <source>
        <dbReference type="EMBL" id="GBP65831.1"/>
    </source>
</evidence>
<keyword evidence="3" id="KW-1185">Reference proteome</keyword>
<comment type="caution">
    <text evidence="2">The sequence shown here is derived from an EMBL/GenBank/DDBJ whole genome shotgun (WGS) entry which is preliminary data.</text>
</comment>
<evidence type="ECO:0000256" key="1">
    <source>
        <dbReference type="SAM" id="MobiDB-lite"/>
    </source>
</evidence>
<evidence type="ECO:0000313" key="3">
    <source>
        <dbReference type="Proteomes" id="UP000299102"/>
    </source>
</evidence>
<organism evidence="2 3">
    <name type="scientific">Eumeta variegata</name>
    <name type="common">Bagworm moth</name>
    <name type="synonym">Eumeta japonica</name>
    <dbReference type="NCBI Taxonomy" id="151549"/>
    <lineage>
        <taxon>Eukaryota</taxon>
        <taxon>Metazoa</taxon>
        <taxon>Ecdysozoa</taxon>
        <taxon>Arthropoda</taxon>
        <taxon>Hexapoda</taxon>
        <taxon>Insecta</taxon>
        <taxon>Pterygota</taxon>
        <taxon>Neoptera</taxon>
        <taxon>Endopterygota</taxon>
        <taxon>Lepidoptera</taxon>
        <taxon>Glossata</taxon>
        <taxon>Ditrysia</taxon>
        <taxon>Tineoidea</taxon>
        <taxon>Psychidae</taxon>
        <taxon>Oiketicinae</taxon>
        <taxon>Eumeta</taxon>
    </lineage>
</organism>
<dbReference type="AlphaFoldDB" id="A0A4C1XPS4"/>
<accession>A0A4C1XPS4</accession>
<dbReference type="EMBL" id="BGZK01000941">
    <property type="protein sequence ID" value="GBP65831.1"/>
    <property type="molecule type" value="Genomic_DNA"/>
</dbReference>
<gene>
    <name evidence="2" type="ORF">EVAR_85097_1</name>
</gene>